<organism evidence="1 2">
    <name type="scientific">Pseudomonas nitroreducens</name>
    <dbReference type="NCBI Taxonomy" id="46680"/>
    <lineage>
        <taxon>Bacteria</taxon>
        <taxon>Pseudomonadati</taxon>
        <taxon>Pseudomonadota</taxon>
        <taxon>Gammaproteobacteria</taxon>
        <taxon>Pseudomonadales</taxon>
        <taxon>Pseudomonadaceae</taxon>
        <taxon>Pseudomonas</taxon>
    </lineage>
</organism>
<keyword evidence="1" id="KW-0614">Plasmid</keyword>
<evidence type="ECO:0000313" key="2">
    <source>
        <dbReference type="Proteomes" id="UP000501063"/>
    </source>
</evidence>
<dbReference type="Proteomes" id="UP000501063">
    <property type="component" value="Plasmid pPniHBP1_1"/>
</dbReference>
<gene>
    <name evidence="1" type="ORF">G5B91_35120</name>
</gene>
<sequence>MLEVESERTIGEVPRHDTTSTSVLIVGDRNDRECEVAVLLVTRREVVTADGASLEITYQAISNNSPFNGSGGLTAGVNRVSNPPKASLGGADGHGRRFIHVSPDALQGHRVGTYLLAAAAQFLRQFPTAVVNSISLSETEAEGDNLIRRNRGYDQMGFIFDYSDPEQRTGRSRPMPASDLKVVNTWQKNISEMTVPEYIKHLRAQVQHHLDGQANAEGARDRLAAELAAARQSPLLWGLRTFMSKPTTLLGVAGVLIGLWGLYEALGGMPV</sequence>
<dbReference type="AlphaFoldDB" id="A0A6G6J853"/>
<protein>
    <submittedName>
        <fullName evidence="1">Uncharacterized protein</fullName>
    </submittedName>
</protein>
<proteinExistence type="predicted"/>
<reference evidence="1 2" key="1">
    <citation type="submission" date="2020-02" db="EMBL/GenBank/DDBJ databases">
        <title>Integrative conjugative elements (ICEs) and plasmids drive adaptation of Pseudomonas nitroreducens strain HBP1 to wastewater environment.</title>
        <authorList>
            <person name="Sentchilo V."/>
            <person name="Carraro N."/>
            <person name="Bertelli C."/>
            <person name="van der Meer J.R."/>
        </authorList>
    </citation>
    <scope>NUCLEOTIDE SEQUENCE [LARGE SCALE GENOMIC DNA]</scope>
    <source>
        <strain evidence="1 2">HBP1</strain>
        <plasmid evidence="2">ppnihbp1_1</plasmid>
    </source>
</reference>
<name>A0A6G6J853_PSENT</name>
<dbReference type="EMBL" id="CP049142">
    <property type="protein sequence ID" value="QIE91565.1"/>
    <property type="molecule type" value="Genomic_DNA"/>
</dbReference>
<accession>A0A6G6J853</accession>
<dbReference type="RefSeq" id="WP_024764877.1">
    <property type="nucleotide sequence ID" value="NZ_CP049142.1"/>
</dbReference>
<evidence type="ECO:0000313" key="1">
    <source>
        <dbReference type="EMBL" id="QIE91565.1"/>
    </source>
</evidence>
<geneLocation type="plasmid" evidence="2">
    <name>ppnihbp1_1</name>
</geneLocation>
<dbReference type="KEGG" id="pnt:G5B91_35120"/>